<accession>A0A5R9F1N9</accession>
<comment type="caution">
    <text evidence="2">The sequence shown here is derived from an EMBL/GenBank/DDBJ whole genome shotgun (WGS) entry which is preliminary data.</text>
</comment>
<sequence length="169" mass="19160">MEDNNRNMEQQQKEEPVSFNSKVVTIGLVGGLFWSMIGYLAYFLNFSTISPSLILSPWAIGEWKERALGQWVAIGVIGLVSILVAFLYRAALVKFSNMYVGMAYGILLWIIVFYILNPMFPKLPNPLELDRNTMVTTICLFILYGVFVGYSISFEYIDNQQNKSRGSSS</sequence>
<proteinExistence type="predicted"/>
<dbReference type="Proteomes" id="UP000308230">
    <property type="component" value="Unassembled WGS sequence"/>
</dbReference>
<keyword evidence="1" id="KW-1133">Transmembrane helix</keyword>
<protein>
    <recommendedName>
        <fullName evidence="4">YqhR</fullName>
    </recommendedName>
</protein>
<reference evidence="2 3" key="1">
    <citation type="submission" date="2019-04" db="EMBL/GenBank/DDBJ databases">
        <title>Bacillus caeni sp. nov., a bacterium isolated from mangrove sediment.</title>
        <authorList>
            <person name="Huang H."/>
            <person name="Mo K."/>
            <person name="Hu Y."/>
        </authorList>
    </citation>
    <scope>NUCLEOTIDE SEQUENCE [LARGE SCALE GENOMIC DNA]</scope>
    <source>
        <strain evidence="2 3">HB172195</strain>
    </source>
</reference>
<evidence type="ECO:0000256" key="1">
    <source>
        <dbReference type="SAM" id="Phobius"/>
    </source>
</evidence>
<evidence type="ECO:0000313" key="2">
    <source>
        <dbReference type="EMBL" id="TLS36360.1"/>
    </source>
</evidence>
<dbReference type="InterPro" id="IPR024563">
    <property type="entry name" value="YqhR"/>
</dbReference>
<dbReference type="Pfam" id="PF11085">
    <property type="entry name" value="YqhR"/>
    <property type="match status" value="1"/>
</dbReference>
<keyword evidence="1" id="KW-0472">Membrane</keyword>
<dbReference type="RefSeq" id="WP_138127678.1">
    <property type="nucleotide sequence ID" value="NZ_SWLG01000011.1"/>
</dbReference>
<feature type="transmembrane region" description="Helical" evidence="1">
    <location>
        <begin position="135"/>
        <end position="157"/>
    </location>
</feature>
<name>A0A5R9F1N9_9BACL</name>
<feature type="transmembrane region" description="Helical" evidence="1">
    <location>
        <begin position="68"/>
        <end position="88"/>
    </location>
</feature>
<feature type="transmembrane region" description="Helical" evidence="1">
    <location>
        <begin position="95"/>
        <end position="115"/>
    </location>
</feature>
<feature type="transmembrane region" description="Helical" evidence="1">
    <location>
        <begin position="21"/>
        <end position="44"/>
    </location>
</feature>
<evidence type="ECO:0000313" key="3">
    <source>
        <dbReference type="Proteomes" id="UP000308230"/>
    </source>
</evidence>
<keyword evidence="3" id="KW-1185">Reference proteome</keyword>
<organism evidence="2 3">
    <name type="scientific">Exobacillus caeni</name>
    <dbReference type="NCBI Taxonomy" id="2574798"/>
    <lineage>
        <taxon>Bacteria</taxon>
        <taxon>Bacillati</taxon>
        <taxon>Bacillota</taxon>
        <taxon>Bacilli</taxon>
        <taxon>Bacillales</taxon>
        <taxon>Guptibacillaceae</taxon>
        <taxon>Exobacillus</taxon>
    </lineage>
</organism>
<keyword evidence="1" id="KW-0812">Transmembrane</keyword>
<dbReference type="AlphaFoldDB" id="A0A5R9F1N9"/>
<evidence type="ECO:0008006" key="4">
    <source>
        <dbReference type="Google" id="ProtNLM"/>
    </source>
</evidence>
<gene>
    <name evidence="2" type="ORF">FCL54_15635</name>
</gene>
<dbReference type="OrthoDB" id="2691442at2"/>
<dbReference type="EMBL" id="SWLG01000011">
    <property type="protein sequence ID" value="TLS36360.1"/>
    <property type="molecule type" value="Genomic_DNA"/>
</dbReference>